<feature type="domain" description="Telomere length regulation protein conserved" evidence="3">
    <location>
        <begin position="609"/>
        <end position="720"/>
    </location>
</feature>
<dbReference type="Pfam" id="PF10193">
    <property type="entry name" value="Telomere_reg-2"/>
    <property type="match status" value="1"/>
</dbReference>
<evidence type="ECO:0000256" key="2">
    <source>
        <dbReference type="SAM" id="MobiDB-lite"/>
    </source>
</evidence>
<dbReference type="GO" id="GO:0051879">
    <property type="term" value="F:Hsp90 protein binding"/>
    <property type="evidence" value="ECO:0007669"/>
    <property type="project" value="TreeGrafter"/>
</dbReference>
<dbReference type="EMBL" id="KV878341">
    <property type="protein sequence ID" value="OJJ47245.1"/>
    <property type="molecule type" value="Genomic_DNA"/>
</dbReference>
<reference evidence="5" key="1">
    <citation type="journal article" date="2017" name="Genome Biol.">
        <title>Comparative genomics reveals high biological diversity and specific adaptations in the industrially and medically important fungal genus Aspergillus.</title>
        <authorList>
            <person name="de Vries R.P."/>
            <person name="Riley R."/>
            <person name="Wiebenga A."/>
            <person name="Aguilar-Osorio G."/>
            <person name="Amillis S."/>
            <person name="Uchima C.A."/>
            <person name="Anderluh G."/>
            <person name="Asadollahi M."/>
            <person name="Askin M."/>
            <person name="Barry K."/>
            <person name="Battaglia E."/>
            <person name="Bayram O."/>
            <person name="Benocci T."/>
            <person name="Braus-Stromeyer S.A."/>
            <person name="Caldana C."/>
            <person name="Canovas D."/>
            <person name="Cerqueira G.C."/>
            <person name="Chen F."/>
            <person name="Chen W."/>
            <person name="Choi C."/>
            <person name="Clum A."/>
            <person name="Dos Santos R.A."/>
            <person name="Damasio A.R."/>
            <person name="Diallinas G."/>
            <person name="Emri T."/>
            <person name="Fekete E."/>
            <person name="Flipphi M."/>
            <person name="Freyberg S."/>
            <person name="Gallo A."/>
            <person name="Gournas C."/>
            <person name="Habgood R."/>
            <person name="Hainaut M."/>
            <person name="Harispe M.L."/>
            <person name="Henrissat B."/>
            <person name="Hilden K.S."/>
            <person name="Hope R."/>
            <person name="Hossain A."/>
            <person name="Karabika E."/>
            <person name="Karaffa L."/>
            <person name="Karanyi Z."/>
            <person name="Krasevec N."/>
            <person name="Kuo A."/>
            <person name="Kusch H."/>
            <person name="LaButti K."/>
            <person name="Lagendijk E.L."/>
            <person name="Lapidus A."/>
            <person name="Levasseur A."/>
            <person name="Lindquist E."/>
            <person name="Lipzen A."/>
            <person name="Logrieco A.F."/>
            <person name="MacCabe A."/>
            <person name="Maekelae M.R."/>
            <person name="Malavazi I."/>
            <person name="Melin P."/>
            <person name="Meyer V."/>
            <person name="Mielnichuk N."/>
            <person name="Miskei M."/>
            <person name="Molnar A.P."/>
            <person name="Mule G."/>
            <person name="Ngan C.Y."/>
            <person name="Orejas M."/>
            <person name="Orosz E."/>
            <person name="Ouedraogo J.P."/>
            <person name="Overkamp K.M."/>
            <person name="Park H.-S."/>
            <person name="Perrone G."/>
            <person name="Piumi F."/>
            <person name="Punt P.J."/>
            <person name="Ram A.F."/>
            <person name="Ramon A."/>
            <person name="Rauscher S."/>
            <person name="Record E."/>
            <person name="Riano-Pachon D.M."/>
            <person name="Robert V."/>
            <person name="Roehrig J."/>
            <person name="Ruller R."/>
            <person name="Salamov A."/>
            <person name="Salih N.S."/>
            <person name="Samson R.A."/>
            <person name="Sandor E."/>
            <person name="Sanguinetti M."/>
            <person name="Schuetze T."/>
            <person name="Sepcic K."/>
            <person name="Shelest E."/>
            <person name="Sherlock G."/>
            <person name="Sophianopoulou V."/>
            <person name="Squina F.M."/>
            <person name="Sun H."/>
            <person name="Susca A."/>
            <person name="Todd R.B."/>
            <person name="Tsang A."/>
            <person name="Unkles S.E."/>
            <person name="van de Wiele N."/>
            <person name="van Rossen-Uffink D."/>
            <person name="Oliveira J.V."/>
            <person name="Vesth T.C."/>
            <person name="Visser J."/>
            <person name="Yu J.-H."/>
            <person name="Zhou M."/>
            <person name="Andersen M.R."/>
            <person name="Archer D.B."/>
            <person name="Baker S.E."/>
            <person name="Benoit I."/>
            <person name="Brakhage A.A."/>
            <person name="Braus G.H."/>
            <person name="Fischer R."/>
            <person name="Frisvad J.C."/>
            <person name="Goldman G.H."/>
            <person name="Houbraken J."/>
            <person name="Oakley B."/>
            <person name="Pocsi I."/>
            <person name="Scazzocchio C."/>
            <person name="Seiboth B."/>
            <person name="vanKuyk P.A."/>
            <person name="Wortman J."/>
            <person name="Dyer P.S."/>
            <person name="Grigoriev I.V."/>
        </authorList>
    </citation>
    <scope>NUCLEOTIDE SEQUENCE [LARGE SCALE GENOMIC DNA]</scope>
    <source>
        <strain evidence="5">CBS 506.65</strain>
    </source>
</reference>
<dbReference type="Proteomes" id="UP000184188">
    <property type="component" value="Unassembled WGS sequence"/>
</dbReference>
<organism evidence="4 5">
    <name type="scientific">Penicilliopsis zonata CBS 506.65</name>
    <dbReference type="NCBI Taxonomy" id="1073090"/>
    <lineage>
        <taxon>Eukaryota</taxon>
        <taxon>Fungi</taxon>
        <taxon>Dikarya</taxon>
        <taxon>Ascomycota</taxon>
        <taxon>Pezizomycotina</taxon>
        <taxon>Eurotiomycetes</taxon>
        <taxon>Eurotiomycetidae</taxon>
        <taxon>Eurotiales</taxon>
        <taxon>Aspergillaceae</taxon>
        <taxon>Penicilliopsis</taxon>
    </lineage>
</organism>
<proteinExistence type="inferred from homology"/>
<dbReference type="Gene3D" id="1.25.40.720">
    <property type="entry name" value="Telomere length regulation protein 2, C-terminal domain"/>
    <property type="match status" value="2"/>
</dbReference>
<dbReference type="RefSeq" id="XP_022581755.1">
    <property type="nucleotide sequence ID" value="XM_022726384.1"/>
</dbReference>
<dbReference type="OrthoDB" id="10258062at2759"/>
<dbReference type="GO" id="GO:0051083">
    <property type="term" value="P:'de novo' cotranslational protein folding"/>
    <property type="evidence" value="ECO:0007669"/>
    <property type="project" value="TreeGrafter"/>
</dbReference>
<sequence length="1004" mass="110653">MEGLLSAVKTTRNGTGSSLETADVLIAPSAQVEQGKAHQPTHSASPDYILGVLRSNPDYEQIIEVLLTLDPSRKDKDAKDFDIRIPSPKAAQIFQAMVSTTIPTHWERLNDSTRGKRSPESKAKAALLRCLCSVPGISSLLTQLRLLCAEYQGENRESKESGKAIVIRDILSVLSHLLKPEDLIIRLFTDLGSIFTNEAQKQTAWREFVSLIAASKVLSTSAEVLALLKEQDDSNPSSWLGEGSRYAVWLGDNIRGFASKIDMTSETGWKSIAFLMSRAMSLGYTDQLVKGIYLGLLIEMPLSNRFNMFLNGLRPSDQLGVLMSIFRDLEKKYFAEELSGQEIDITSSEYINGIATLCATVLENRSYLEAQVIELLAKGQSSYIQTLGLRRSLLTNFAKREDSLRNIVNKSFGNFGDKLYMKHTPTLIQNANAQALLLATGYLHRLNPSAVVEIGRSSLFLSSISNRLAASSARSRFLGMVVGMAISRLIEEPGKAMRFDLEEMESDSANRYLSLTTTNDQLGSVECLKTEISAIPKRRMPPKVSFSKTTGVSRAQSGASSKIISIEEIVDSDVDGDEDELMPYEKPDDDPSDSDDDPTLVQRIKPTAPVYIRDLIVYLRDSENIERYDLALRTAPSLIRRKTGFGTELVEHTNELALVLVSLQDVSKSSKFHEYRLQSMMALIVSQPSKMGRWFSAMFFDGDISQAQRSAILTALGLSARELGGNGEEDAQTLGLPTLPDSSFPSKKLPANLERLYLTDESPVSSLARQLSQASLQPLAANAADTLSGPNALKVRTFSSRMDVEKKRQQRDVQRQKSTIKDLYPVLSESFFYPLKGRFELMMLQFSSSTAPSYNPFLSPSLLTLFLQTLSLILSTLGPNTPTLPTLTSETLSLLLSLHTSPISSDPVVLAALLSLFLNLIDLNVSSGTSGEERLVTEFAAEIIELREWAGEIFDRMPAIKGADPASDPQARVRTLAAGVMVKLGEVMERYQGRLMGVQAGFSY</sequence>
<dbReference type="GeneID" id="34612848"/>
<dbReference type="FunFam" id="1.25.40.720:FF:000004">
    <property type="entry name" value="WGS project CABT00000000 data, contig 2.6"/>
    <property type="match status" value="1"/>
</dbReference>
<gene>
    <name evidence="4" type="ORF">ASPZODRAFT_159174</name>
</gene>
<dbReference type="AlphaFoldDB" id="A0A1L9SJA8"/>
<feature type="region of interest" description="Disordered" evidence="2">
    <location>
        <begin position="575"/>
        <end position="601"/>
    </location>
</feature>
<dbReference type="GO" id="GO:0042162">
    <property type="term" value="F:telomeric DNA binding"/>
    <property type="evidence" value="ECO:0007669"/>
    <property type="project" value="TreeGrafter"/>
</dbReference>
<evidence type="ECO:0000259" key="3">
    <source>
        <dbReference type="Pfam" id="PF10193"/>
    </source>
</evidence>
<keyword evidence="5" id="KW-1185">Reference proteome</keyword>
<comment type="similarity">
    <text evidence="1">Belongs to the TEL2 family.</text>
</comment>
<evidence type="ECO:0000313" key="4">
    <source>
        <dbReference type="EMBL" id="OJJ47245.1"/>
    </source>
</evidence>
<dbReference type="STRING" id="1073090.A0A1L9SJA8"/>
<dbReference type="PANTHER" id="PTHR15830:SF10">
    <property type="entry name" value="TELOMERE LENGTH REGULATION PROTEIN TEL2 HOMOLOG"/>
    <property type="match status" value="1"/>
</dbReference>
<accession>A0A1L9SJA8</accession>
<evidence type="ECO:0000256" key="1">
    <source>
        <dbReference type="ARBA" id="ARBA00006133"/>
    </source>
</evidence>
<dbReference type="InterPro" id="IPR019337">
    <property type="entry name" value="Telomere_length_regulation_dom"/>
</dbReference>
<name>A0A1L9SJA8_9EURO</name>
<dbReference type="InterPro" id="IPR038528">
    <property type="entry name" value="TEL2_C_sf"/>
</dbReference>
<evidence type="ECO:0000313" key="5">
    <source>
        <dbReference type="Proteomes" id="UP000184188"/>
    </source>
</evidence>
<feature type="compositionally biased region" description="Acidic residues" evidence="2">
    <location>
        <begin position="575"/>
        <end position="598"/>
    </location>
</feature>
<protein>
    <recommendedName>
        <fullName evidence="3">Telomere length regulation protein conserved domain-containing protein</fullName>
    </recommendedName>
</protein>
<dbReference type="InterPro" id="IPR051970">
    <property type="entry name" value="TEL2_Regulation"/>
</dbReference>
<dbReference type="PANTHER" id="PTHR15830">
    <property type="entry name" value="TELOMERE LENGTH REGULATION PROTEIN TEL2 FAMILY MEMBER"/>
    <property type="match status" value="1"/>
</dbReference>
<dbReference type="GO" id="GO:0005829">
    <property type="term" value="C:cytosol"/>
    <property type="evidence" value="ECO:0007669"/>
    <property type="project" value="TreeGrafter"/>
</dbReference>
<dbReference type="VEuPathDB" id="FungiDB:ASPZODRAFT_159174"/>